<dbReference type="FunFam" id="3.30.1490.120:FF:000001">
    <property type="entry name" value="DNA-directed RNA polymerase II subunit RPB7"/>
    <property type="match status" value="1"/>
</dbReference>
<dbReference type="GO" id="GO:0005634">
    <property type="term" value="C:nucleus"/>
    <property type="evidence" value="ECO:0007669"/>
    <property type="project" value="UniProtKB-SubCell"/>
</dbReference>
<proteinExistence type="inferred from homology"/>
<feature type="domain" description="RNA polymerase Rpb7-like N-terminal" evidence="6">
    <location>
        <begin position="9"/>
        <end position="68"/>
    </location>
</feature>
<evidence type="ECO:0000313" key="7">
    <source>
        <dbReference type="EMBL" id="KAK9931004.1"/>
    </source>
</evidence>
<dbReference type="Pfam" id="PF03876">
    <property type="entry name" value="SHS2_Rpb7-N"/>
    <property type="match status" value="1"/>
</dbReference>
<dbReference type="Gene3D" id="2.40.50.140">
    <property type="entry name" value="Nucleic acid-binding proteins"/>
    <property type="match status" value="1"/>
</dbReference>
<dbReference type="SUPFAM" id="SSF88798">
    <property type="entry name" value="N-terminal, heterodimerisation domain of RBP7 (RpoE)"/>
    <property type="match status" value="1"/>
</dbReference>
<evidence type="ECO:0000256" key="2">
    <source>
        <dbReference type="ARBA" id="ARBA00009307"/>
    </source>
</evidence>
<reference evidence="7 8" key="1">
    <citation type="journal article" date="2023" name="G3 (Bethesda)">
        <title>A chromosome-length genome assembly and annotation of blackberry (Rubus argutus, cv. 'Hillquist').</title>
        <authorList>
            <person name="Bruna T."/>
            <person name="Aryal R."/>
            <person name="Dudchenko O."/>
            <person name="Sargent D.J."/>
            <person name="Mead D."/>
            <person name="Buti M."/>
            <person name="Cavallini A."/>
            <person name="Hytonen T."/>
            <person name="Andres J."/>
            <person name="Pham M."/>
            <person name="Weisz D."/>
            <person name="Mascagni F."/>
            <person name="Usai G."/>
            <person name="Natali L."/>
            <person name="Bassil N."/>
            <person name="Fernandez G.E."/>
            <person name="Lomsadze A."/>
            <person name="Armour M."/>
            <person name="Olukolu B."/>
            <person name="Poorten T."/>
            <person name="Britton C."/>
            <person name="Davik J."/>
            <person name="Ashrafi H."/>
            <person name="Aiden E.L."/>
            <person name="Borodovsky M."/>
            <person name="Worthington M."/>
        </authorList>
    </citation>
    <scope>NUCLEOTIDE SEQUENCE [LARGE SCALE GENOMIC DNA]</scope>
    <source>
        <strain evidence="7">PI 553951</strain>
    </source>
</reference>
<dbReference type="GO" id="GO:0006352">
    <property type="term" value="P:DNA-templated transcription initiation"/>
    <property type="evidence" value="ECO:0007669"/>
    <property type="project" value="UniProtKB-UniRule"/>
</dbReference>
<dbReference type="GO" id="GO:0000428">
    <property type="term" value="C:DNA-directed RNA polymerase complex"/>
    <property type="evidence" value="ECO:0007669"/>
    <property type="project" value="UniProtKB-KW"/>
</dbReference>
<evidence type="ECO:0000259" key="6">
    <source>
        <dbReference type="Pfam" id="PF03876"/>
    </source>
</evidence>
<keyword evidence="8" id="KW-1185">Reference proteome</keyword>
<dbReference type="InterPro" id="IPR012340">
    <property type="entry name" value="NA-bd_OB-fold"/>
</dbReference>
<keyword evidence="4 5" id="KW-0804">Transcription</keyword>
<name>A0AAW1X4R4_RUBAR</name>
<comment type="similarity">
    <text evidence="2">Belongs to the eukaryotic RPB7/RPC8 RNA polymerase subunit family.</text>
</comment>
<protein>
    <recommendedName>
        <fullName evidence="5">DNA-directed RNA polymerase subunit</fullName>
    </recommendedName>
</protein>
<dbReference type="PANTHER" id="PTHR12709:SF3">
    <property type="entry name" value="DNA-DIRECTED RNA POLYMERASE V SUBUNIT 7"/>
    <property type="match status" value="1"/>
</dbReference>
<dbReference type="Proteomes" id="UP001457282">
    <property type="component" value="Unassembled WGS sequence"/>
</dbReference>
<dbReference type="EMBL" id="JBEDUW010000004">
    <property type="protein sequence ID" value="KAK9931004.1"/>
    <property type="molecule type" value="Genomic_DNA"/>
</dbReference>
<evidence type="ECO:0000313" key="8">
    <source>
        <dbReference type="Proteomes" id="UP001457282"/>
    </source>
</evidence>
<comment type="subcellular location">
    <subcellularLocation>
        <location evidence="1 5">Nucleus</location>
    </subcellularLocation>
</comment>
<evidence type="ECO:0000256" key="1">
    <source>
        <dbReference type="ARBA" id="ARBA00004123"/>
    </source>
</evidence>
<sequence>MYLKVELPWTIEVPPRSLDKEGVKFQTEIVRCLMKEFAAKRATKDLGYFLAVTTLDSIGDGKVRPDTGDVTFPISFSCITFKLFTGEIIDAVVYKVMKHGICLRCGPVENVFLSAKKMPGYRYIPREDDPVFLNYEKPHSRIRKDVTIRCVVIGTRWIEGEREFCVVVDLLDENI</sequence>
<dbReference type="InterPro" id="IPR036898">
    <property type="entry name" value="RNA_pol_Rpb7-like_N_sf"/>
</dbReference>
<evidence type="ECO:0000256" key="3">
    <source>
        <dbReference type="ARBA" id="ARBA00022478"/>
    </source>
</evidence>
<organism evidence="7 8">
    <name type="scientific">Rubus argutus</name>
    <name type="common">Southern blackberry</name>
    <dbReference type="NCBI Taxonomy" id="59490"/>
    <lineage>
        <taxon>Eukaryota</taxon>
        <taxon>Viridiplantae</taxon>
        <taxon>Streptophyta</taxon>
        <taxon>Embryophyta</taxon>
        <taxon>Tracheophyta</taxon>
        <taxon>Spermatophyta</taxon>
        <taxon>Magnoliopsida</taxon>
        <taxon>eudicotyledons</taxon>
        <taxon>Gunneridae</taxon>
        <taxon>Pentapetalae</taxon>
        <taxon>rosids</taxon>
        <taxon>fabids</taxon>
        <taxon>Rosales</taxon>
        <taxon>Rosaceae</taxon>
        <taxon>Rosoideae</taxon>
        <taxon>Rosoideae incertae sedis</taxon>
        <taxon>Rubus</taxon>
    </lineage>
</organism>
<dbReference type="InterPro" id="IPR005576">
    <property type="entry name" value="Rpb7-like_N"/>
</dbReference>
<dbReference type="AlphaFoldDB" id="A0AAW1X4R4"/>
<dbReference type="PANTHER" id="PTHR12709">
    <property type="entry name" value="DNA-DIRECTED RNA POLYMERASE II, III"/>
    <property type="match status" value="1"/>
</dbReference>
<dbReference type="Gene3D" id="3.30.1490.120">
    <property type="entry name" value="RNA polymerase Rpb7-like, N-terminal domain"/>
    <property type="match status" value="1"/>
</dbReference>
<dbReference type="SUPFAM" id="SSF50249">
    <property type="entry name" value="Nucleic acid-binding proteins"/>
    <property type="match status" value="1"/>
</dbReference>
<comment type="caution">
    <text evidence="7">The sequence shown here is derived from an EMBL/GenBank/DDBJ whole genome shotgun (WGS) entry which is preliminary data.</text>
</comment>
<evidence type="ECO:0000256" key="4">
    <source>
        <dbReference type="ARBA" id="ARBA00023163"/>
    </source>
</evidence>
<comment type="function">
    <text evidence="5">DNA-dependent RNA polymerase which catalyzes the transcription of DNA into RNA using the four ribonucleoside triphosphates as substrates.</text>
</comment>
<keyword evidence="3 5" id="KW-0240">DNA-directed RNA polymerase</keyword>
<gene>
    <name evidence="7" type="ORF">M0R45_018302</name>
</gene>
<evidence type="ECO:0000256" key="5">
    <source>
        <dbReference type="RuleBase" id="RU369086"/>
    </source>
</evidence>
<dbReference type="InterPro" id="IPR045113">
    <property type="entry name" value="Rpb7-like"/>
</dbReference>
<accession>A0AAW1X4R4</accession>
<dbReference type="GO" id="GO:0003697">
    <property type="term" value="F:single-stranded DNA binding"/>
    <property type="evidence" value="ECO:0007669"/>
    <property type="project" value="TreeGrafter"/>
</dbReference>
<dbReference type="GO" id="GO:0003727">
    <property type="term" value="F:single-stranded RNA binding"/>
    <property type="evidence" value="ECO:0007669"/>
    <property type="project" value="TreeGrafter"/>
</dbReference>
<keyword evidence="5" id="KW-0539">Nucleus</keyword>